<dbReference type="PROSITE" id="PS00674">
    <property type="entry name" value="AAA"/>
    <property type="match status" value="2"/>
</dbReference>
<feature type="domain" description="AAA+ ATPase" evidence="5">
    <location>
        <begin position="287"/>
        <end position="426"/>
    </location>
</feature>
<evidence type="ECO:0000256" key="3">
    <source>
        <dbReference type="ARBA" id="ARBA00022840"/>
    </source>
</evidence>
<dbReference type="SMART" id="SM00382">
    <property type="entry name" value="AAA"/>
    <property type="match status" value="2"/>
</dbReference>
<dbReference type="SUPFAM" id="SSF52540">
    <property type="entry name" value="P-loop containing nucleoside triphosphate hydrolases"/>
    <property type="match status" value="2"/>
</dbReference>
<dbReference type="InterPro" id="IPR038100">
    <property type="entry name" value="NLV2_N_sf"/>
</dbReference>
<dbReference type="Proteomes" id="UP001591681">
    <property type="component" value="Unassembled WGS sequence"/>
</dbReference>
<proteinExistence type="inferred from homology"/>
<feature type="compositionally biased region" description="Polar residues" evidence="4">
    <location>
        <begin position="126"/>
        <end position="137"/>
    </location>
</feature>
<dbReference type="Pfam" id="PF00004">
    <property type="entry name" value="AAA"/>
    <property type="match status" value="2"/>
</dbReference>
<dbReference type="InterPro" id="IPR003959">
    <property type="entry name" value="ATPase_AAA_core"/>
</dbReference>
<dbReference type="InterPro" id="IPR027417">
    <property type="entry name" value="P-loop_NTPase"/>
</dbReference>
<keyword evidence="7" id="KW-1185">Reference proteome</keyword>
<evidence type="ECO:0000259" key="5">
    <source>
        <dbReference type="SMART" id="SM00382"/>
    </source>
</evidence>
<feature type="compositionally biased region" description="Polar residues" evidence="4">
    <location>
        <begin position="498"/>
        <end position="546"/>
    </location>
</feature>
<feature type="compositionally biased region" description="Polar residues" evidence="4">
    <location>
        <begin position="147"/>
        <end position="161"/>
    </location>
</feature>
<dbReference type="FunFam" id="3.40.50.300:FF:000600">
    <property type="entry name" value="Nuclear valosin-containing protein-like"/>
    <property type="match status" value="1"/>
</dbReference>
<dbReference type="Gene3D" id="3.40.50.300">
    <property type="entry name" value="P-loop containing nucleotide triphosphate hydrolases"/>
    <property type="match status" value="2"/>
</dbReference>
<accession>A0ABD1JA98</accession>
<dbReference type="PANTHER" id="PTHR23077">
    <property type="entry name" value="AAA-FAMILY ATPASE"/>
    <property type="match status" value="1"/>
</dbReference>
<name>A0ABD1JA98_9TELE</name>
<dbReference type="AlphaFoldDB" id="A0ABD1JA98"/>
<gene>
    <name evidence="6" type="ORF">ACEWY4_021258</name>
</gene>
<feature type="region of interest" description="Disordered" evidence="4">
    <location>
        <begin position="75"/>
        <end position="168"/>
    </location>
</feature>
<keyword evidence="2" id="KW-0547">Nucleotide-binding</keyword>
<comment type="similarity">
    <text evidence="1">Belongs to the AAA ATPase family.</text>
</comment>
<feature type="domain" description="AAA+ ATPase" evidence="5">
    <location>
        <begin position="642"/>
        <end position="778"/>
    </location>
</feature>
<evidence type="ECO:0000256" key="1">
    <source>
        <dbReference type="ARBA" id="ARBA00006914"/>
    </source>
</evidence>
<dbReference type="CDD" id="cd19518">
    <property type="entry name" value="RecA-like_NVL_r1-like"/>
    <property type="match status" value="1"/>
</dbReference>
<evidence type="ECO:0000256" key="4">
    <source>
        <dbReference type="SAM" id="MobiDB-lite"/>
    </source>
</evidence>
<dbReference type="InterPro" id="IPR041569">
    <property type="entry name" value="AAA_lid_3"/>
</dbReference>
<dbReference type="Gene3D" id="1.10.10.2010">
    <property type="match status" value="1"/>
</dbReference>
<keyword evidence="3" id="KW-0067">ATP-binding</keyword>
<dbReference type="Pfam" id="PF16725">
    <property type="entry name" value="Nucleolin_bd"/>
    <property type="match status" value="1"/>
</dbReference>
<dbReference type="GO" id="GO:0005524">
    <property type="term" value="F:ATP binding"/>
    <property type="evidence" value="ECO:0007669"/>
    <property type="project" value="UniProtKB-KW"/>
</dbReference>
<evidence type="ECO:0000313" key="6">
    <source>
        <dbReference type="EMBL" id="KAL2083485.1"/>
    </source>
</evidence>
<dbReference type="PANTHER" id="PTHR23077:SF171">
    <property type="entry name" value="NUCLEAR VALOSIN-CONTAINING PROTEIN-LIKE"/>
    <property type="match status" value="1"/>
</dbReference>
<comment type="caution">
    <text evidence="6">The sequence shown here is derived from an EMBL/GenBank/DDBJ whole genome shotgun (WGS) entry which is preliminary data.</text>
</comment>
<dbReference type="FunFam" id="3.40.50.300:FF:000149">
    <property type="entry name" value="Nuclear valosin-containing protein-like"/>
    <property type="match status" value="1"/>
</dbReference>
<feature type="region of interest" description="Disordered" evidence="4">
    <location>
        <begin position="492"/>
        <end position="546"/>
    </location>
</feature>
<dbReference type="InterPro" id="IPR031996">
    <property type="entry name" value="NVL2_nucleolin-bd"/>
</dbReference>
<dbReference type="FunFam" id="1.10.8.60:FF:000052">
    <property type="entry name" value="Nuclear valosin-containing protein-like"/>
    <property type="match status" value="1"/>
</dbReference>
<protein>
    <recommendedName>
        <fullName evidence="5">AAA+ ATPase domain-containing protein</fullName>
    </recommendedName>
</protein>
<feature type="compositionally biased region" description="Basic residues" evidence="4">
    <location>
        <begin position="208"/>
        <end position="220"/>
    </location>
</feature>
<dbReference type="InterPro" id="IPR050168">
    <property type="entry name" value="AAA_ATPase_domain"/>
</dbReference>
<dbReference type="InterPro" id="IPR003960">
    <property type="entry name" value="ATPase_AAA_CS"/>
</dbReference>
<dbReference type="InterPro" id="IPR003593">
    <property type="entry name" value="AAA+_ATPase"/>
</dbReference>
<feature type="compositionally biased region" description="Polar residues" evidence="4">
    <location>
        <begin position="191"/>
        <end position="200"/>
    </location>
</feature>
<dbReference type="CDD" id="cd19530">
    <property type="entry name" value="RecA-like_NVL_r2-like"/>
    <property type="match status" value="1"/>
</dbReference>
<dbReference type="Pfam" id="PF17862">
    <property type="entry name" value="AAA_lid_3"/>
    <property type="match status" value="2"/>
</dbReference>
<sequence length="893" mass="98239">MGIDYKLKQRVEQYLKSKKSEYVDLSSLATDLQKLYRFDYGRRNRTAFRIQVEKVYDVISKESDITTLEDKHLAKRARLKEDEGDGSSVTDDSTDSEDDIPEHQHTNHMNNSLMSLYRKGIPDESTAPTKSQPQSPARPQGKDQPTGGASDTSSTQSQGTAVSGGGWFIDKRGRLETNNILIDLCDDEPSGPSTNKQTDVSMLEAEKKKKGRLKKSKKRRQEQSPENDADIEAQILAKKEKTKALELQHSTVKFEDVGGNEETLTEVCKLLVHMRHPEVYQQLGVVPPRGFLLHGPPGCGKTLLAQAVAGEMELPMLKVSAPELVSGVSGESEQKLRELFELAVKSAPCILFIDEIDAITPKREVASKDMERRIVAQLLTCMDDLNSLSIPAQVLVIGATNRPDSLDPALRRAGRFDREICLGIPVEGARLRILKTLCRKLRLPEGFNYQQLARLTPGYVGADLMALCREAAMSAVNRVLLKLQERGLSASAEEASLPATQTPPDAQHQTAESAEAQSQHGPTTSAVGDLEQTSQGQPMETQTATTTAICEQQGELQQLLWLLKRNESLSEEQLEGLCILMSDFQASLASVQPSAKREGFATVPDVTWEDVGALQDIREELTMAILAPVRNPEQFKALGLSAPAGVLLAGPPGCGKTLLAKAVANESGLNFISVKGPELLNMYVGESERAVRQVFQRGRNSAPCVIFFDEIDALCPRRSGHESGASVRVVNQLLTEMDGLETRRQVFIMAATNRPDIIDPAVLRPGRLDKTLYVGLPPPKDRHAILLTITKSGTKPRLEAHVNLEEIAHDERCDCFTGADLSALVREASVNALRAHLYSHSASPHTGHSFSSGPVEDIHVSRQNFEDAFKKVRPSVSKKDQVMYEKLKESLSR</sequence>
<dbReference type="EMBL" id="JBHFQA010000018">
    <property type="protein sequence ID" value="KAL2083485.1"/>
    <property type="molecule type" value="Genomic_DNA"/>
</dbReference>
<evidence type="ECO:0000256" key="2">
    <source>
        <dbReference type="ARBA" id="ARBA00022741"/>
    </source>
</evidence>
<dbReference type="Gene3D" id="1.10.8.60">
    <property type="match status" value="2"/>
</dbReference>
<feature type="region of interest" description="Disordered" evidence="4">
    <location>
        <begin position="183"/>
        <end position="230"/>
    </location>
</feature>
<evidence type="ECO:0000313" key="7">
    <source>
        <dbReference type="Proteomes" id="UP001591681"/>
    </source>
</evidence>
<organism evidence="6 7">
    <name type="scientific">Coilia grayii</name>
    <name type="common">Gray's grenadier anchovy</name>
    <dbReference type="NCBI Taxonomy" id="363190"/>
    <lineage>
        <taxon>Eukaryota</taxon>
        <taxon>Metazoa</taxon>
        <taxon>Chordata</taxon>
        <taxon>Craniata</taxon>
        <taxon>Vertebrata</taxon>
        <taxon>Euteleostomi</taxon>
        <taxon>Actinopterygii</taxon>
        <taxon>Neopterygii</taxon>
        <taxon>Teleostei</taxon>
        <taxon>Clupei</taxon>
        <taxon>Clupeiformes</taxon>
        <taxon>Clupeoidei</taxon>
        <taxon>Engraulidae</taxon>
        <taxon>Coilinae</taxon>
        <taxon>Coilia</taxon>
    </lineage>
</organism>
<reference evidence="6 7" key="1">
    <citation type="submission" date="2024-09" db="EMBL/GenBank/DDBJ databases">
        <title>A chromosome-level genome assembly of Gray's grenadier anchovy, Coilia grayii.</title>
        <authorList>
            <person name="Fu Z."/>
        </authorList>
    </citation>
    <scope>NUCLEOTIDE SEQUENCE [LARGE SCALE GENOMIC DNA]</scope>
    <source>
        <strain evidence="6">G4</strain>
        <tissue evidence="6">Muscle</tissue>
    </source>
</reference>